<dbReference type="KEGG" id="bgo:BM43_4762"/>
<dbReference type="RefSeq" id="WP_105850505.1">
    <property type="nucleotide sequence ID" value="NZ_CADEVY010000002.1"/>
</dbReference>
<dbReference type="Proteomes" id="UP000029590">
    <property type="component" value="Unassembled WGS sequence"/>
</dbReference>
<accession>A0AAW3EZT8</accession>
<evidence type="ECO:0000313" key="2">
    <source>
        <dbReference type="EMBL" id="KGC13472.1"/>
    </source>
</evidence>
<evidence type="ECO:0000256" key="1">
    <source>
        <dbReference type="SAM" id="MobiDB-lite"/>
    </source>
</evidence>
<gene>
    <name evidence="2" type="ORF">DM48_3012</name>
</gene>
<protein>
    <submittedName>
        <fullName evidence="2">Uncharacterized protein</fullName>
    </submittedName>
</protein>
<dbReference type="AlphaFoldDB" id="A0AAW3EZT8"/>
<comment type="caution">
    <text evidence="2">The sequence shown here is derived from an EMBL/GenBank/DDBJ whole genome shotgun (WGS) entry which is preliminary data.</text>
</comment>
<proteinExistence type="predicted"/>
<reference evidence="2 3" key="1">
    <citation type="submission" date="2014-04" db="EMBL/GenBank/DDBJ databases">
        <authorList>
            <person name="Bishop-Lilly K.A."/>
            <person name="Broomall S.M."/>
            <person name="Chain P.S."/>
            <person name="Chertkov O."/>
            <person name="Coyne S.R."/>
            <person name="Daligault H.E."/>
            <person name="Davenport K.W."/>
            <person name="Erkkila T."/>
            <person name="Frey K.G."/>
            <person name="Gibbons H.S."/>
            <person name="Gu W."/>
            <person name="Jaissle J."/>
            <person name="Johnson S.L."/>
            <person name="Koroleva G.I."/>
            <person name="Ladner J.T."/>
            <person name="Lo C.-C."/>
            <person name="Minogue T.D."/>
            <person name="Munk C."/>
            <person name="Palacios G.F."/>
            <person name="Redden C.L."/>
            <person name="Rosenzweig C.N."/>
            <person name="Scholz M.B."/>
            <person name="Teshima H."/>
            <person name="Xu Y."/>
        </authorList>
    </citation>
    <scope>NUCLEOTIDE SEQUENCE [LARGE SCALE GENOMIC DNA]</scope>
    <source>
        <strain evidence="3">gladioli</strain>
    </source>
</reference>
<sequence length="67" mass="7358">MTPLSSAAHPPCPGAARARQATRPGRSLPCRSIRAANTDTEESVPAAGEQFEPSDRIWRQVRHLWHA</sequence>
<dbReference type="EMBL" id="JPGG01000016">
    <property type="protein sequence ID" value="KGC13472.1"/>
    <property type="molecule type" value="Genomic_DNA"/>
</dbReference>
<evidence type="ECO:0000313" key="3">
    <source>
        <dbReference type="Proteomes" id="UP000029590"/>
    </source>
</evidence>
<organism evidence="2 3">
    <name type="scientific">Burkholderia gladioli</name>
    <name type="common">Pseudomonas marginata</name>
    <name type="synonym">Phytomonas marginata</name>
    <dbReference type="NCBI Taxonomy" id="28095"/>
    <lineage>
        <taxon>Bacteria</taxon>
        <taxon>Pseudomonadati</taxon>
        <taxon>Pseudomonadota</taxon>
        <taxon>Betaproteobacteria</taxon>
        <taxon>Burkholderiales</taxon>
        <taxon>Burkholderiaceae</taxon>
        <taxon>Burkholderia</taxon>
    </lineage>
</organism>
<feature type="region of interest" description="Disordered" evidence="1">
    <location>
        <begin position="1"/>
        <end position="49"/>
    </location>
</feature>
<name>A0AAW3EZT8_BURGA</name>